<proteinExistence type="predicted"/>
<reference evidence="2" key="1">
    <citation type="journal article" date="2020" name="Stud. Mycol.">
        <title>101 Dothideomycetes genomes: a test case for predicting lifestyles and emergence of pathogens.</title>
        <authorList>
            <person name="Haridas S."/>
            <person name="Albert R."/>
            <person name="Binder M."/>
            <person name="Bloem J."/>
            <person name="Labutti K."/>
            <person name="Salamov A."/>
            <person name="Andreopoulos B."/>
            <person name="Baker S."/>
            <person name="Barry K."/>
            <person name="Bills G."/>
            <person name="Bluhm B."/>
            <person name="Cannon C."/>
            <person name="Castanera R."/>
            <person name="Culley D."/>
            <person name="Daum C."/>
            <person name="Ezra D."/>
            <person name="Gonzalez J."/>
            <person name="Henrissat B."/>
            <person name="Kuo A."/>
            <person name="Liang C."/>
            <person name="Lipzen A."/>
            <person name="Lutzoni F."/>
            <person name="Magnuson J."/>
            <person name="Mondo S."/>
            <person name="Nolan M."/>
            <person name="Ohm R."/>
            <person name="Pangilinan J."/>
            <person name="Park H.-J."/>
            <person name="Ramirez L."/>
            <person name="Alfaro M."/>
            <person name="Sun H."/>
            <person name="Tritt A."/>
            <person name="Yoshinaga Y."/>
            <person name="Zwiers L.-H."/>
            <person name="Turgeon B."/>
            <person name="Goodwin S."/>
            <person name="Spatafora J."/>
            <person name="Crous P."/>
            <person name="Grigoriev I."/>
        </authorList>
    </citation>
    <scope>NUCLEOTIDE SEQUENCE</scope>
    <source>
        <strain evidence="2">CBS 130266</strain>
    </source>
</reference>
<dbReference type="Proteomes" id="UP000800235">
    <property type="component" value="Unassembled WGS sequence"/>
</dbReference>
<gene>
    <name evidence="2" type="ORF">EJ08DRAFT_702292</name>
</gene>
<feature type="compositionally biased region" description="Polar residues" evidence="1">
    <location>
        <begin position="92"/>
        <end position="107"/>
    </location>
</feature>
<dbReference type="EMBL" id="MU007105">
    <property type="protein sequence ID" value="KAF2420949.1"/>
    <property type="molecule type" value="Genomic_DNA"/>
</dbReference>
<dbReference type="AlphaFoldDB" id="A0A9P4NGH7"/>
<sequence>MTNSLYSFIDRTPDESESSAASDDEYLSGSDQNSDNEEGEGEGKGCEATLLAEQPSSHVIIPAAELDDLSNTTRYDQRARRLKYNTLREQRSSSSTLQEASDSTSIDSDGESMPYFIGAEFERRAEMAQRLKVAAADRPQAVALLVWEYTLRRKGVDHLQRESRGEIYTTS</sequence>
<evidence type="ECO:0000256" key="1">
    <source>
        <dbReference type="SAM" id="MobiDB-lite"/>
    </source>
</evidence>
<accession>A0A9P4NGH7</accession>
<keyword evidence="3" id="KW-1185">Reference proteome</keyword>
<organism evidence="2 3">
    <name type="scientific">Tothia fuscella</name>
    <dbReference type="NCBI Taxonomy" id="1048955"/>
    <lineage>
        <taxon>Eukaryota</taxon>
        <taxon>Fungi</taxon>
        <taxon>Dikarya</taxon>
        <taxon>Ascomycota</taxon>
        <taxon>Pezizomycotina</taxon>
        <taxon>Dothideomycetes</taxon>
        <taxon>Pleosporomycetidae</taxon>
        <taxon>Venturiales</taxon>
        <taxon>Cylindrosympodiaceae</taxon>
        <taxon>Tothia</taxon>
    </lineage>
</organism>
<comment type="caution">
    <text evidence="2">The sequence shown here is derived from an EMBL/GenBank/DDBJ whole genome shotgun (WGS) entry which is preliminary data.</text>
</comment>
<feature type="region of interest" description="Disordered" evidence="1">
    <location>
        <begin position="1"/>
        <end position="46"/>
    </location>
</feature>
<evidence type="ECO:0000313" key="3">
    <source>
        <dbReference type="Proteomes" id="UP000800235"/>
    </source>
</evidence>
<name>A0A9P4NGH7_9PEZI</name>
<feature type="region of interest" description="Disordered" evidence="1">
    <location>
        <begin position="80"/>
        <end position="111"/>
    </location>
</feature>
<protein>
    <submittedName>
        <fullName evidence="2">Uncharacterized protein</fullName>
    </submittedName>
</protein>
<evidence type="ECO:0000313" key="2">
    <source>
        <dbReference type="EMBL" id="KAF2420949.1"/>
    </source>
</evidence>